<keyword evidence="2" id="KW-1185">Reference proteome</keyword>
<sequence>MALTLSNLGALPTTFSLASTCASELTDVYKIFTGAPGNYYLLQGPVDQTSCYPSSYNAASTQYYSPARCPTGFTSACQSVNVAGTVSETVMRCCPTQADYICQTTTEYTWQLTLGCTSVVTTTATTAWTVTQVSSGTTSVVTSTGFIGGMNAYEIKVGAQSTDFRSTTTTTRRTTTKTTARTTKATTTTSTGTHSSSSNSNKNKKKKSTSGGAIAGIIIGSIAGVAIAAGAIYCRAW</sequence>
<proteinExistence type="predicted"/>
<dbReference type="EMBL" id="JAPUUL010000156">
    <property type="protein sequence ID" value="KAJ8132271.1"/>
    <property type="molecule type" value="Genomic_DNA"/>
</dbReference>
<protein>
    <submittedName>
        <fullName evidence="1">Uncharacterized protein</fullName>
    </submittedName>
</protein>
<organism evidence="1 2">
    <name type="scientific">Lasiodiplodia mahajangana</name>
    <dbReference type="NCBI Taxonomy" id="1108764"/>
    <lineage>
        <taxon>Eukaryota</taxon>
        <taxon>Fungi</taxon>
        <taxon>Dikarya</taxon>
        <taxon>Ascomycota</taxon>
        <taxon>Pezizomycotina</taxon>
        <taxon>Dothideomycetes</taxon>
        <taxon>Dothideomycetes incertae sedis</taxon>
        <taxon>Botryosphaeriales</taxon>
        <taxon>Botryosphaeriaceae</taxon>
        <taxon>Lasiodiplodia</taxon>
    </lineage>
</organism>
<evidence type="ECO:0000313" key="2">
    <source>
        <dbReference type="Proteomes" id="UP001153332"/>
    </source>
</evidence>
<evidence type="ECO:0000313" key="1">
    <source>
        <dbReference type="EMBL" id="KAJ8132271.1"/>
    </source>
</evidence>
<reference evidence="1" key="1">
    <citation type="submission" date="2022-12" db="EMBL/GenBank/DDBJ databases">
        <title>Genome Sequence of Lasiodiplodia mahajangana.</title>
        <authorList>
            <person name="Buettner E."/>
        </authorList>
    </citation>
    <scope>NUCLEOTIDE SEQUENCE</scope>
    <source>
        <strain evidence="1">VT137</strain>
    </source>
</reference>
<gene>
    <name evidence="1" type="ORF">O1611_g1354</name>
</gene>
<name>A0ACC2JXX3_9PEZI</name>
<comment type="caution">
    <text evidence="1">The sequence shown here is derived from an EMBL/GenBank/DDBJ whole genome shotgun (WGS) entry which is preliminary data.</text>
</comment>
<dbReference type="Proteomes" id="UP001153332">
    <property type="component" value="Unassembled WGS sequence"/>
</dbReference>
<accession>A0ACC2JXX3</accession>